<dbReference type="SUPFAM" id="SSF56801">
    <property type="entry name" value="Acetyl-CoA synthetase-like"/>
    <property type="match status" value="1"/>
</dbReference>
<dbReference type="EMBL" id="SJLU01000022">
    <property type="protein sequence ID" value="TBX86647.1"/>
    <property type="molecule type" value="Genomic_DNA"/>
</dbReference>
<feature type="domain" description="AMP-binding enzyme C-terminal" evidence="3">
    <location>
        <begin position="435"/>
        <end position="513"/>
    </location>
</feature>
<dbReference type="Pfam" id="PF00501">
    <property type="entry name" value="AMP-binding"/>
    <property type="match status" value="1"/>
</dbReference>
<dbReference type="Gene3D" id="3.40.50.12780">
    <property type="entry name" value="N-terminal domain of ligase-like"/>
    <property type="match status" value="1"/>
</dbReference>
<dbReference type="Pfam" id="PF13193">
    <property type="entry name" value="AMP-binding_C"/>
    <property type="match status" value="1"/>
</dbReference>
<evidence type="ECO:0000259" key="3">
    <source>
        <dbReference type="Pfam" id="PF13193"/>
    </source>
</evidence>
<sequence>MLTLENYAAQRAELEAKPLFRNVGALIDHATENFSDNLAWIFTDEDRSPLTYRDLGALIEKSANAFRIMGVRKGSHVALIMPTSPEHLAAWAALAKIGAVSIGINPAYTTTELAYTLTDSKAEYVLIASEYLSKFQQLPSGHANYGIEKIAVWGDHTQDFASWADKLDKAPASSNLELADVAFEDPINILFTSGSTGFPKGCVLPHSYWVVKGVVMANLWPGITRIQCDAPFHYMGPLWRFAFACSLGAALCVSPRASLTRFVERWKKNKIDFGWVNNAMAMTTEGNGDGLNDLKILGTSGFNPLLHAATEKRFDTAIREHYGMTEIGLAIVTPRDASNLVGTGSCGVVAPFRECMIADEQGNRLPDGEVGELCVKGPGIVKEYIGRPEATSEAFHGDWFRTGDLFRRDEQGYYYFQSRIKDIIRRSAENISATEVETVLATIPGIEDVAVGPVKDAMRGEEVKAFVILKQGGDPNTVSPETIIAHCSVVLARYKLPRYVQYYSEFPRTSSNKIAKRRLLDGEGTAVTKTFDAATGSWS</sequence>
<keyword evidence="1" id="KW-0479">Metal-binding</keyword>
<gene>
    <name evidence="4" type="ORF">E0H31_31180</name>
</gene>
<organism evidence="4 5">
    <name type="scientific">Rhizobium leguminosarum bv. viciae</name>
    <dbReference type="NCBI Taxonomy" id="387"/>
    <lineage>
        <taxon>Bacteria</taxon>
        <taxon>Pseudomonadati</taxon>
        <taxon>Pseudomonadota</taxon>
        <taxon>Alphaproteobacteria</taxon>
        <taxon>Hyphomicrobiales</taxon>
        <taxon>Rhizobiaceae</taxon>
        <taxon>Rhizobium/Agrobacterium group</taxon>
        <taxon>Rhizobium</taxon>
    </lineage>
</organism>
<dbReference type="PANTHER" id="PTHR43767:SF1">
    <property type="entry name" value="NONRIBOSOMAL PEPTIDE SYNTHASE PES1 (EUROFUNG)-RELATED"/>
    <property type="match status" value="1"/>
</dbReference>
<dbReference type="GO" id="GO:0016878">
    <property type="term" value="F:acid-thiol ligase activity"/>
    <property type="evidence" value="ECO:0007669"/>
    <property type="project" value="UniProtKB-ARBA"/>
</dbReference>
<dbReference type="InterPro" id="IPR045851">
    <property type="entry name" value="AMP-bd_C_sf"/>
</dbReference>
<comment type="caution">
    <text evidence="4">The sequence shown here is derived from an EMBL/GenBank/DDBJ whole genome shotgun (WGS) entry which is preliminary data.</text>
</comment>
<dbReference type="RefSeq" id="WP_131602959.1">
    <property type="nucleotide sequence ID" value="NZ_SJLU01000022.1"/>
</dbReference>
<dbReference type="Gene3D" id="3.30.300.30">
    <property type="match status" value="1"/>
</dbReference>
<evidence type="ECO:0000313" key="5">
    <source>
        <dbReference type="Proteomes" id="UP000291866"/>
    </source>
</evidence>
<evidence type="ECO:0000256" key="1">
    <source>
        <dbReference type="ARBA" id="ARBA00022723"/>
    </source>
</evidence>
<accession>A0A8G2IUG6</accession>
<dbReference type="Proteomes" id="UP000291866">
    <property type="component" value="Unassembled WGS sequence"/>
</dbReference>
<dbReference type="PANTHER" id="PTHR43767">
    <property type="entry name" value="LONG-CHAIN-FATTY-ACID--COA LIGASE"/>
    <property type="match status" value="1"/>
</dbReference>
<protein>
    <submittedName>
        <fullName evidence="4">Uncharacterized protein</fullName>
    </submittedName>
</protein>
<dbReference type="InterPro" id="IPR050237">
    <property type="entry name" value="ATP-dep_AMP-bd_enzyme"/>
</dbReference>
<dbReference type="InterPro" id="IPR020845">
    <property type="entry name" value="AMP-binding_CS"/>
</dbReference>
<dbReference type="InterPro" id="IPR000873">
    <property type="entry name" value="AMP-dep_synth/lig_dom"/>
</dbReference>
<dbReference type="AlphaFoldDB" id="A0A8G2IUG6"/>
<dbReference type="GO" id="GO:0046872">
    <property type="term" value="F:metal ion binding"/>
    <property type="evidence" value="ECO:0007669"/>
    <property type="project" value="UniProtKB-KW"/>
</dbReference>
<reference evidence="4 5" key="1">
    <citation type="submission" date="2019-02" db="EMBL/GenBank/DDBJ databases">
        <title>The competitiveness to form nodules shapes the capacities of Rhizobium leguminosarum sv viciae communities to promote symbiosis with specific hosts.</title>
        <authorList>
            <person name="Boivin S."/>
            <person name="Lepetit M."/>
        </authorList>
    </citation>
    <scope>NUCLEOTIDE SEQUENCE [LARGE SCALE GENOMIC DNA]</scope>
    <source>
        <strain evidence="4 5">SPF4F3</strain>
    </source>
</reference>
<dbReference type="InterPro" id="IPR025110">
    <property type="entry name" value="AMP-bd_C"/>
</dbReference>
<evidence type="ECO:0000259" key="2">
    <source>
        <dbReference type="Pfam" id="PF00501"/>
    </source>
</evidence>
<dbReference type="PROSITE" id="PS00455">
    <property type="entry name" value="AMP_BINDING"/>
    <property type="match status" value="1"/>
</dbReference>
<name>A0A8G2IUG6_RHILV</name>
<dbReference type="InterPro" id="IPR042099">
    <property type="entry name" value="ANL_N_sf"/>
</dbReference>
<evidence type="ECO:0000313" key="4">
    <source>
        <dbReference type="EMBL" id="TBX86647.1"/>
    </source>
</evidence>
<proteinExistence type="predicted"/>
<feature type="domain" description="AMP-dependent synthetase/ligase" evidence="2">
    <location>
        <begin position="29"/>
        <end position="384"/>
    </location>
</feature>